<dbReference type="InterPro" id="IPR002076">
    <property type="entry name" value="ELO_fam"/>
</dbReference>
<keyword evidence="6 12" id="KW-0276">Fatty acid metabolism</keyword>
<dbReference type="PANTHER" id="PTHR11157:SF134">
    <property type="entry name" value="ELONGATION OF FATTY ACIDS PROTEIN 1-RELATED"/>
    <property type="match status" value="1"/>
</dbReference>
<keyword evidence="9 12" id="KW-0472">Membrane</keyword>
<dbReference type="GO" id="GO:0019367">
    <property type="term" value="P:fatty acid elongation, saturated fatty acid"/>
    <property type="evidence" value="ECO:0007669"/>
    <property type="project" value="TreeGrafter"/>
</dbReference>
<keyword evidence="4 12" id="KW-0808">Transferase</keyword>
<keyword evidence="3 12" id="KW-0444">Lipid biosynthesis</keyword>
<feature type="transmembrane region" description="Helical" evidence="12">
    <location>
        <begin position="49"/>
        <end position="67"/>
    </location>
</feature>
<dbReference type="AlphaFoldDB" id="A0A9N8WCD0"/>
<dbReference type="PROSITE" id="PS01188">
    <property type="entry name" value="ELO"/>
    <property type="match status" value="1"/>
</dbReference>
<feature type="transmembrane region" description="Helical" evidence="12">
    <location>
        <begin position="79"/>
        <end position="98"/>
    </location>
</feature>
<reference evidence="13" key="1">
    <citation type="submission" date="2021-06" db="EMBL/GenBank/DDBJ databases">
        <authorList>
            <person name="Kallberg Y."/>
            <person name="Tangrot J."/>
            <person name="Rosling A."/>
        </authorList>
    </citation>
    <scope>NUCLEOTIDE SEQUENCE</scope>
    <source>
        <strain evidence="13">MA453B</strain>
    </source>
</reference>
<name>A0A9N8WCD0_9GLOM</name>
<comment type="catalytic activity">
    <reaction evidence="12">
        <text>an acyl-CoA + malonyl-CoA + H(+) = a 3-oxoacyl-CoA + CO2 + CoA</text>
        <dbReference type="Rhea" id="RHEA:50252"/>
        <dbReference type="ChEBI" id="CHEBI:15378"/>
        <dbReference type="ChEBI" id="CHEBI:16526"/>
        <dbReference type="ChEBI" id="CHEBI:57287"/>
        <dbReference type="ChEBI" id="CHEBI:57384"/>
        <dbReference type="ChEBI" id="CHEBI:58342"/>
        <dbReference type="ChEBI" id="CHEBI:90726"/>
    </reaction>
    <physiologicalReaction direction="left-to-right" evidence="12">
        <dbReference type="Rhea" id="RHEA:50253"/>
    </physiologicalReaction>
</comment>
<keyword evidence="7 12" id="KW-1133">Transmembrane helix</keyword>
<dbReference type="PANTHER" id="PTHR11157">
    <property type="entry name" value="FATTY ACID ACYL TRANSFERASE-RELATED"/>
    <property type="match status" value="1"/>
</dbReference>
<evidence type="ECO:0000313" key="14">
    <source>
        <dbReference type="Proteomes" id="UP000789405"/>
    </source>
</evidence>
<feature type="transmembrane region" description="Helical" evidence="12">
    <location>
        <begin position="143"/>
        <end position="161"/>
    </location>
</feature>
<feature type="transmembrane region" description="Helical" evidence="12">
    <location>
        <begin position="256"/>
        <end position="276"/>
    </location>
</feature>
<keyword evidence="10 12" id="KW-0275">Fatty acid biosynthesis</keyword>
<evidence type="ECO:0000256" key="3">
    <source>
        <dbReference type="ARBA" id="ARBA00022516"/>
    </source>
</evidence>
<dbReference type="GO" id="GO:0042761">
    <property type="term" value="P:very long-chain fatty acid biosynthetic process"/>
    <property type="evidence" value="ECO:0007669"/>
    <property type="project" value="TreeGrafter"/>
</dbReference>
<evidence type="ECO:0000256" key="8">
    <source>
        <dbReference type="ARBA" id="ARBA00023098"/>
    </source>
</evidence>
<evidence type="ECO:0000256" key="2">
    <source>
        <dbReference type="ARBA" id="ARBA00007263"/>
    </source>
</evidence>
<evidence type="ECO:0000256" key="6">
    <source>
        <dbReference type="ARBA" id="ARBA00022832"/>
    </source>
</evidence>
<dbReference type="InterPro" id="IPR030457">
    <property type="entry name" value="ELO_CS"/>
</dbReference>
<gene>
    <name evidence="13" type="ORF">DERYTH_LOCUS2087</name>
</gene>
<evidence type="ECO:0000256" key="4">
    <source>
        <dbReference type="ARBA" id="ARBA00022679"/>
    </source>
</evidence>
<dbReference type="GO" id="GO:0005789">
    <property type="term" value="C:endoplasmic reticulum membrane"/>
    <property type="evidence" value="ECO:0007669"/>
    <property type="project" value="TreeGrafter"/>
</dbReference>
<evidence type="ECO:0000256" key="12">
    <source>
        <dbReference type="RuleBase" id="RU361115"/>
    </source>
</evidence>
<comment type="caution">
    <text evidence="13">The sequence shown here is derived from an EMBL/GenBank/DDBJ whole genome shotgun (WGS) entry which is preliminary data.</text>
</comment>
<dbReference type="OrthoDB" id="434092at2759"/>
<dbReference type="GO" id="GO:0034626">
    <property type="term" value="P:fatty acid elongation, polyunsaturated fatty acid"/>
    <property type="evidence" value="ECO:0007669"/>
    <property type="project" value="TreeGrafter"/>
</dbReference>
<keyword evidence="14" id="KW-1185">Reference proteome</keyword>
<feature type="transmembrane region" description="Helical" evidence="12">
    <location>
        <begin position="181"/>
        <end position="199"/>
    </location>
</feature>
<evidence type="ECO:0000313" key="13">
    <source>
        <dbReference type="EMBL" id="CAG8484358.1"/>
    </source>
</evidence>
<feature type="transmembrane region" description="Helical" evidence="12">
    <location>
        <begin position="211"/>
        <end position="236"/>
    </location>
</feature>
<proteinExistence type="inferred from homology"/>
<dbReference type="GO" id="GO:0030148">
    <property type="term" value="P:sphingolipid biosynthetic process"/>
    <property type="evidence" value="ECO:0007669"/>
    <property type="project" value="TreeGrafter"/>
</dbReference>
<evidence type="ECO:0000256" key="10">
    <source>
        <dbReference type="ARBA" id="ARBA00023160"/>
    </source>
</evidence>
<comment type="subcellular location">
    <subcellularLocation>
        <location evidence="1">Membrane</location>
        <topology evidence="1">Multi-pass membrane protein</topology>
    </subcellularLocation>
</comment>
<evidence type="ECO:0000256" key="1">
    <source>
        <dbReference type="ARBA" id="ARBA00004141"/>
    </source>
</evidence>
<keyword evidence="8 12" id="KW-0443">Lipid metabolism</keyword>
<evidence type="ECO:0000256" key="9">
    <source>
        <dbReference type="ARBA" id="ARBA00023136"/>
    </source>
</evidence>
<dbReference type="EC" id="2.3.1.-" evidence="12"/>
<accession>A0A9N8WCD0</accession>
<dbReference type="Proteomes" id="UP000789405">
    <property type="component" value="Unassembled WGS sequence"/>
</dbReference>
<comment type="catalytic activity">
    <reaction evidence="11">
        <text>a very-long-chain acyl-CoA + malonyl-CoA + H(+) = a very-long-chain 3-oxoacyl-CoA + CO2 + CoA</text>
        <dbReference type="Rhea" id="RHEA:32727"/>
        <dbReference type="ChEBI" id="CHEBI:15378"/>
        <dbReference type="ChEBI" id="CHEBI:16526"/>
        <dbReference type="ChEBI" id="CHEBI:57287"/>
        <dbReference type="ChEBI" id="CHEBI:57384"/>
        <dbReference type="ChEBI" id="CHEBI:90725"/>
        <dbReference type="ChEBI" id="CHEBI:90736"/>
        <dbReference type="EC" id="2.3.1.199"/>
    </reaction>
</comment>
<keyword evidence="5 12" id="KW-0812">Transmembrane</keyword>
<evidence type="ECO:0000256" key="11">
    <source>
        <dbReference type="ARBA" id="ARBA00047375"/>
    </source>
</evidence>
<organism evidence="13 14">
    <name type="scientific">Dentiscutata erythropus</name>
    <dbReference type="NCBI Taxonomy" id="1348616"/>
    <lineage>
        <taxon>Eukaryota</taxon>
        <taxon>Fungi</taxon>
        <taxon>Fungi incertae sedis</taxon>
        <taxon>Mucoromycota</taxon>
        <taxon>Glomeromycotina</taxon>
        <taxon>Glomeromycetes</taxon>
        <taxon>Diversisporales</taxon>
        <taxon>Gigasporaceae</taxon>
        <taxon>Dentiscutata</taxon>
    </lineage>
</organism>
<comment type="similarity">
    <text evidence="2 12">Belongs to the ELO family.</text>
</comment>
<sequence>MASIVSIDRPFGIYLDDYFVKTYSLLTGKNPNDFAFVPGVTPLSTLTEVIISCVTYFSLIFGGRLLLTNIPVIKLNLIFQIHNFLLTISSLSLLLLFIEQILPIYWRNGIFYSVCSKNGWTQRLELLYYLNYLVKYWELADTIFLNSLIYLFTLEFLHVFHHSMTMALCYSQLNGRTTVSWVPITLNLTVHVFMYYYYFRAAGGAKIWWKQYLTTLQIIQFIIDLFFVYFCSYTYFASTYWPWMPNVGTCAGDESAAIFGCLLLSSYLILFIGFYNKTYYSKNALKGKGKGKPISKAA</sequence>
<evidence type="ECO:0000256" key="5">
    <source>
        <dbReference type="ARBA" id="ARBA00022692"/>
    </source>
</evidence>
<protein>
    <recommendedName>
        <fullName evidence="12">Elongation of fatty acids protein</fullName>
        <ecNumber evidence="12">2.3.1.-</ecNumber>
    </recommendedName>
</protein>
<dbReference type="GO" id="GO:0009922">
    <property type="term" value="F:fatty acid elongase activity"/>
    <property type="evidence" value="ECO:0007669"/>
    <property type="project" value="UniProtKB-EC"/>
</dbReference>
<dbReference type="GO" id="GO:0034625">
    <property type="term" value="P:fatty acid elongation, monounsaturated fatty acid"/>
    <property type="evidence" value="ECO:0007669"/>
    <property type="project" value="TreeGrafter"/>
</dbReference>
<dbReference type="Pfam" id="PF01151">
    <property type="entry name" value="ELO"/>
    <property type="match status" value="1"/>
</dbReference>
<dbReference type="EMBL" id="CAJVPY010000631">
    <property type="protein sequence ID" value="CAG8484358.1"/>
    <property type="molecule type" value="Genomic_DNA"/>
</dbReference>
<evidence type="ECO:0000256" key="7">
    <source>
        <dbReference type="ARBA" id="ARBA00022989"/>
    </source>
</evidence>